<evidence type="ECO:0000313" key="3">
    <source>
        <dbReference type="Proteomes" id="UP000789342"/>
    </source>
</evidence>
<proteinExistence type="predicted"/>
<organism evidence="2 3">
    <name type="scientific">Acaulospora morrowiae</name>
    <dbReference type="NCBI Taxonomy" id="94023"/>
    <lineage>
        <taxon>Eukaryota</taxon>
        <taxon>Fungi</taxon>
        <taxon>Fungi incertae sedis</taxon>
        <taxon>Mucoromycota</taxon>
        <taxon>Glomeromycotina</taxon>
        <taxon>Glomeromycetes</taxon>
        <taxon>Diversisporales</taxon>
        <taxon>Acaulosporaceae</taxon>
        <taxon>Acaulospora</taxon>
    </lineage>
</organism>
<reference evidence="2" key="1">
    <citation type="submission" date="2021-06" db="EMBL/GenBank/DDBJ databases">
        <authorList>
            <person name="Kallberg Y."/>
            <person name="Tangrot J."/>
            <person name="Rosling A."/>
        </authorList>
    </citation>
    <scope>NUCLEOTIDE SEQUENCE</scope>
    <source>
        <strain evidence="2">CL551</strain>
    </source>
</reference>
<dbReference type="Proteomes" id="UP000789342">
    <property type="component" value="Unassembled WGS sequence"/>
</dbReference>
<evidence type="ECO:0000256" key="1">
    <source>
        <dbReference type="SAM" id="MobiDB-lite"/>
    </source>
</evidence>
<dbReference type="EMBL" id="CAJVPV010008271">
    <property type="protein sequence ID" value="CAG8628537.1"/>
    <property type="molecule type" value="Genomic_DNA"/>
</dbReference>
<comment type="caution">
    <text evidence="2">The sequence shown here is derived from an EMBL/GenBank/DDBJ whole genome shotgun (WGS) entry which is preliminary data.</text>
</comment>
<feature type="region of interest" description="Disordered" evidence="1">
    <location>
        <begin position="64"/>
        <end position="83"/>
    </location>
</feature>
<dbReference type="AlphaFoldDB" id="A0A9N9GRK4"/>
<protein>
    <submittedName>
        <fullName evidence="2">490_t:CDS:1</fullName>
    </submittedName>
</protein>
<feature type="non-terminal residue" evidence="2">
    <location>
        <position position="139"/>
    </location>
</feature>
<sequence>VELALEVFALGQRQDEVSSLSQKSTPLISDSKINQIHFYNPLPLPKYLIHNSEIHQIYFHPSTSSSQDMLSQTSTVNKSIPPSQELLQPSKTINEAGAGTGPVVVSETNENSAIEDPSDRCQITLTEQHAIGLASRMFN</sequence>
<evidence type="ECO:0000313" key="2">
    <source>
        <dbReference type="EMBL" id="CAG8628537.1"/>
    </source>
</evidence>
<name>A0A9N9GRK4_9GLOM</name>
<accession>A0A9N9GRK4</accession>
<gene>
    <name evidence="2" type="ORF">AMORRO_LOCUS8981</name>
</gene>
<keyword evidence="3" id="KW-1185">Reference proteome</keyword>